<evidence type="ECO:0000313" key="6">
    <source>
        <dbReference type="Proteomes" id="UP001282284"/>
    </source>
</evidence>
<dbReference type="GO" id="GO:0008168">
    <property type="term" value="F:methyltransferase activity"/>
    <property type="evidence" value="ECO:0007669"/>
    <property type="project" value="UniProtKB-KW"/>
</dbReference>
<evidence type="ECO:0000256" key="1">
    <source>
        <dbReference type="ARBA" id="ARBA00022603"/>
    </source>
</evidence>
<comment type="caution">
    <text evidence="5">The sequence shown here is derived from an EMBL/GenBank/DDBJ whole genome shotgun (WGS) entry which is preliminary data.</text>
</comment>
<keyword evidence="4" id="KW-0460">Magnesium</keyword>
<feature type="binding site" evidence="4">
    <location>
        <position position="64"/>
    </location>
    <ligand>
        <name>S-adenosyl-L-methionine</name>
        <dbReference type="ChEBI" id="CHEBI:59789"/>
    </ligand>
</feature>
<comment type="similarity">
    <text evidence="4">Belongs to the class I-like SAM-binding methyltransferase superfamily. Cation-dependent O-methyltransferase family.</text>
</comment>
<dbReference type="HAMAP" id="MF_02217">
    <property type="entry name" value="TrmR_methyltr"/>
    <property type="match status" value="1"/>
</dbReference>
<comment type="subunit">
    <text evidence="4">Homodimer.</text>
</comment>
<dbReference type="InterPro" id="IPR029063">
    <property type="entry name" value="SAM-dependent_MTases_sf"/>
</dbReference>
<reference evidence="5 6" key="1">
    <citation type="submission" date="2023-06" db="EMBL/GenBank/DDBJ databases">
        <title>Sporosarcina sp. nov., isolated from Korean traditional fermented seafood 'Jeotgal'.</title>
        <authorList>
            <person name="Yang A.I."/>
            <person name="Shin N.-R."/>
        </authorList>
    </citation>
    <scope>NUCLEOTIDE SEQUENCE [LARGE SCALE GENOMIC DNA]</scope>
    <source>
        <strain evidence="5 6">KCTC13119</strain>
    </source>
</reference>
<keyword evidence="4" id="KW-0479">Metal-binding</keyword>
<protein>
    <recommendedName>
        <fullName evidence="4">tRNA 5-hydroxyuridine methyltransferase</fullName>
        <ecNumber evidence="4">2.1.1.-</ecNumber>
    </recommendedName>
    <alternativeName>
        <fullName evidence="4">ho5U methyltransferase</fullName>
    </alternativeName>
</protein>
<evidence type="ECO:0000256" key="3">
    <source>
        <dbReference type="ARBA" id="ARBA00022691"/>
    </source>
</evidence>
<dbReference type="InterPro" id="IPR002935">
    <property type="entry name" value="SAM_O-MeTrfase"/>
</dbReference>
<dbReference type="InterPro" id="IPR043675">
    <property type="entry name" value="TrmR_methyltr"/>
</dbReference>
<dbReference type="EC" id="2.1.1.-" evidence="4"/>
<dbReference type="InterPro" id="IPR050362">
    <property type="entry name" value="Cation-dep_OMT"/>
</dbReference>
<feature type="binding site" evidence="4">
    <location>
        <position position="129"/>
    </location>
    <ligand>
        <name>Mg(2+)</name>
        <dbReference type="ChEBI" id="CHEBI:18420"/>
    </ligand>
</feature>
<keyword evidence="1 4" id="KW-0489">Methyltransferase</keyword>
<dbReference type="CDD" id="cd02440">
    <property type="entry name" value="AdoMet_MTases"/>
    <property type="match status" value="1"/>
</dbReference>
<feature type="binding site" evidence="4">
    <location>
        <position position="155"/>
    </location>
    <ligand>
        <name>Mg(2+)</name>
        <dbReference type="ChEBI" id="CHEBI:18420"/>
    </ligand>
</feature>
<dbReference type="EMBL" id="JAUBDI010000002">
    <property type="protein sequence ID" value="MDW0112330.1"/>
    <property type="molecule type" value="Genomic_DNA"/>
</dbReference>
<keyword evidence="3 4" id="KW-0949">S-adenosyl-L-methionine</keyword>
<dbReference type="Gene3D" id="3.40.50.150">
    <property type="entry name" value="Vaccinia Virus protein VP39"/>
    <property type="match status" value="1"/>
</dbReference>
<dbReference type="SUPFAM" id="SSF53335">
    <property type="entry name" value="S-adenosyl-L-methionine-dependent methyltransferases"/>
    <property type="match status" value="1"/>
</dbReference>
<comment type="function">
    <text evidence="4">Catalyzes the methylation of 5-hydroxyuridine (ho5U) to form 5-methoxyuridine (mo5U) at position 34 in tRNAs.</text>
</comment>
<keyword evidence="4" id="KW-0819">tRNA processing</keyword>
<dbReference type="PANTHER" id="PTHR10509:SF14">
    <property type="entry name" value="CAFFEOYL-COA O-METHYLTRANSFERASE 3-RELATED"/>
    <property type="match status" value="1"/>
</dbReference>
<keyword evidence="2 4" id="KW-0808">Transferase</keyword>
<accession>A0ABU4G7N4</accession>
<keyword evidence="6" id="KW-1185">Reference proteome</keyword>
<feature type="binding site" evidence="4">
    <location>
        <position position="129"/>
    </location>
    <ligand>
        <name>S-adenosyl-L-methionine</name>
        <dbReference type="ChEBI" id="CHEBI:59789"/>
    </ligand>
</feature>
<proteinExistence type="inferred from homology"/>
<evidence type="ECO:0000313" key="5">
    <source>
        <dbReference type="EMBL" id="MDW0112330.1"/>
    </source>
</evidence>
<feature type="binding site" evidence="4">
    <location>
        <position position="81"/>
    </location>
    <ligand>
        <name>S-adenosyl-L-methionine</name>
        <dbReference type="ChEBI" id="CHEBI:59789"/>
    </ligand>
</feature>
<organism evidence="5 6">
    <name type="scientific">Sporosarcina saromensis</name>
    <dbReference type="NCBI Taxonomy" id="359365"/>
    <lineage>
        <taxon>Bacteria</taxon>
        <taxon>Bacillati</taxon>
        <taxon>Bacillota</taxon>
        <taxon>Bacilli</taxon>
        <taxon>Bacillales</taxon>
        <taxon>Caryophanaceae</taxon>
        <taxon>Sporosarcina</taxon>
    </lineage>
</organism>
<feature type="binding site" evidence="4">
    <location>
        <begin position="109"/>
        <end position="110"/>
    </location>
    <ligand>
        <name>S-adenosyl-L-methionine</name>
        <dbReference type="ChEBI" id="CHEBI:59789"/>
    </ligand>
</feature>
<dbReference type="PANTHER" id="PTHR10509">
    <property type="entry name" value="O-METHYLTRANSFERASE-RELATED"/>
    <property type="match status" value="1"/>
</dbReference>
<evidence type="ECO:0000256" key="4">
    <source>
        <dbReference type="HAMAP-Rule" id="MF_02217"/>
    </source>
</evidence>
<dbReference type="Pfam" id="PF01596">
    <property type="entry name" value="Methyltransf_3"/>
    <property type="match status" value="1"/>
</dbReference>
<name>A0ABU4G7N4_9BACL</name>
<sequence>MTDYESYLASFTETVDPLIKEMENYAQKYYIPIMDPSGMNTFLGLLRIQQPKQILEIGSAIGYSAIRMVSALHGASVVTIERDQERYEKALDFIARSEFGNRIRIIEGDALELETQGILDESFDALFIDAAKGQYKRFFEKYSEFVRPGGIIYCDNMFMHGAVLLPDEDVPKRNRTMIRNLKEFTAWVMKHPAYETSLLPVGDGILIAVKKSN</sequence>
<feature type="binding site" evidence="4">
    <location>
        <position position="34"/>
    </location>
    <ligand>
        <name>S-adenosyl-L-methionine</name>
        <dbReference type="ChEBI" id="CHEBI:59789"/>
    </ligand>
</feature>
<dbReference type="GO" id="GO:0032259">
    <property type="term" value="P:methylation"/>
    <property type="evidence" value="ECO:0007669"/>
    <property type="project" value="UniProtKB-KW"/>
</dbReference>
<gene>
    <name evidence="4" type="primary">trmR</name>
    <name evidence="5" type="ORF">QT711_03970</name>
</gene>
<feature type="binding site" evidence="4">
    <location>
        <position position="156"/>
    </location>
    <ligand>
        <name>Mg(2+)</name>
        <dbReference type="ChEBI" id="CHEBI:18420"/>
    </ligand>
</feature>
<evidence type="ECO:0000256" key="2">
    <source>
        <dbReference type="ARBA" id="ARBA00022679"/>
    </source>
</evidence>
<dbReference type="PROSITE" id="PS51682">
    <property type="entry name" value="SAM_OMT_I"/>
    <property type="match status" value="1"/>
</dbReference>
<comment type="catalytic activity">
    <reaction evidence="4">
        <text>5-hydroxyuridine(34) in tRNA + S-adenosyl-L-methionine = 5-methoxyuridine(34) in tRNA + S-adenosyl-L-homocysteine + H(+)</text>
        <dbReference type="Rhea" id="RHEA:60524"/>
        <dbReference type="Rhea" id="RHEA-COMP:13381"/>
        <dbReference type="Rhea" id="RHEA-COMP:15591"/>
        <dbReference type="ChEBI" id="CHEBI:15378"/>
        <dbReference type="ChEBI" id="CHEBI:57856"/>
        <dbReference type="ChEBI" id="CHEBI:59789"/>
        <dbReference type="ChEBI" id="CHEBI:136877"/>
        <dbReference type="ChEBI" id="CHEBI:143860"/>
    </reaction>
</comment>
<dbReference type="Proteomes" id="UP001282284">
    <property type="component" value="Unassembled WGS sequence"/>
</dbReference>